<evidence type="ECO:0000259" key="4">
    <source>
        <dbReference type="Pfam" id="PF25973"/>
    </source>
</evidence>
<comment type="similarity">
    <text evidence="1">Belongs to the membrane fusion protein (MFP) (TC 8.A.1) family.</text>
</comment>
<evidence type="ECO:0000313" key="6">
    <source>
        <dbReference type="Proteomes" id="UP000076023"/>
    </source>
</evidence>
<dbReference type="InterPro" id="IPR058647">
    <property type="entry name" value="BSH_CzcB-like"/>
</dbReference>
<protein>
    <submittedName>
        <fullName evidence="5">RND family efflux transporter, MFP subunit</fullName>
    </submittedName>
</protein>
<accession>A0A146G354</accession>
<evidence type="ECO:0000256" key="1">
    <source>
        <dbReference type="ARBA" id="ARBA00009477"/>
    </source>
</evidence>
<dbReference type="RefSeq" id="WP_075077394.1">
    <property type="nucleotide sequence ID" value="NZ_BDCO01000001.1"/>
</dbReference>
<evidence type="ECO:0000259" key="3">
    <source>
        <dbReference type="Pfam" id="PF25954"/>
    </source>
</evidence>
<gene>
    <name evidence="5" type="ORF">TSACC_145</name>
</gene>
<dbReference type="STRING" id="690879.TSACC_145"/>
<dbReference type="AlphaFoldDB" id="A0A146G354"/>
<dbReference type="PANTHER" id="PTHR30469">
    <property type="entry name" value="MULTIDRUG RESISTANCE PROTEIN MDTA"/>
    <property type="match status" value="1"/>
</dbReference>
<feature type="domain" description="CzcB-like barrel-sandwich hybrid" evidence="4">
    <location>
        <begin position="51"/>
        <end position="183"/>
    </location>
</feature>
<dbReference type="Proteomes" id="UP000076023">
    <property type="component" value="Unassembled WGS sequence"/>
</dbReference>
<dbReference type="NCBIfam" id="TIGR01730">
    <property type="entry name" value="RND_mfp"/>
    <property type="match status" value="1"/>
</dbReference>
<evidence type="ECO:0000256" key="2">
    <source>
        <dbReference type="SAM" id="SignalP"/>
    </source>
</evidence>
<feature type="domain" description="CusB-like beta-barrel" evidence="3">
    <location>
        <begin position="211"/>
        <end position="273"/>
    </location>
</feature>
<dbReference type="Gene3D" id="2.40.30.170">
    <property type="match status" value="1"/>
</dbReference>
<dbReference type="Pfam" id="PF25973">
    <property type="entry name" value="BSH_CzcB"/>
    <property type="match status" value="1"/>
</dbReference>
<dbReference type="GO" id="GO:1990281">
    <property type="term" value="C:efflux pump complex"/>
    <property type="evidence" value="ECO:0007669"/>
    <property type="project" value="TreeGrafter"/>
</dbReference>
<dbReference type="GO" id="GO:0015562">
    <property type="term" value="F:efflux transmembrane transporter activity"/>
    <property type="evidence" value="ECO:0007669"/>
    <property type="project" value="TreeGrafter"/>
</dbReference>
<feature type="chain" id="PRO_5007524359" evidence="2">
    <location>
        <begin position="20"/>
        <end position="359"/>
    </location>
</feature>
<dbReference type="Gene3D" id="2.40.420.20">
    <property type="match status" value="1"/>
</dbReference>
<keyword evidence="2" id="KW-0732">Signal</keyword>
<evidence type="ECO:0000313" key="5">
    <source>
        <dbReference type="EMBL" id="GAT31497.1"/>
    </source>
</evidence>
<dbReference type="Gene3D" id="2.40.50.100">
    <property type="match status" value="1"/>
</dbReference>
<keyword evidence="6" id="KW-1185">Reference proteome</keyword>
<dbReference type="InParanoid" id="A0A146G354"/>
<dbReference type="InterPro" id="IPR058792">
    <property type="entry name" value="Beta-barrel_RND_2"/>
</dbReference>
<dbReference type="OrthoDB" id="9806939at2"/>
<organism evidence="5 6">
    <name type="scientific">Terrimicrobium sacchariphilum</name>
    <dbReference type="NCBI Taxonomy" id="690879"/>
    <lineage>
        <taxon>Bacteria</taxon>
        <taxon>Pseudomonadati</taxon>
        <taxon>Verrucomicrobiota</taxon>
        <taxon>Terrimicrobiia</taxon>
        <taxon>Terrimicrobiales</taxon>
        <taxon>Terrimicrobiaceae</taxon>
        <taxon>Terrimicrobium</taxon>
    </lineage>
</organism>
<sequence length="359" mass="38579">MKILATILSLSCLIATAFAADPMAVKTAQPVPATKAARYEVPGRTEPFESATIFTRATGVISERRYEIGDEVKSGDVLAVVATPEVDRAVDAAKANVEQVKARAGIALSLSERSTRLLQSQVVSKEETEQRQTTASETAAAVRVAEAELAKLEEQQRFSTVMAPFDGVISARNFDRGDLARGDAAPSTGWLYQLDRLDTLRFAVYASPDLALRLGKEKEAHVEFREFPGRTFTAKLAHVSRVFDTASGTMRIELLLDNKDKTLPAGLTGTATFDVTPPPNTFLVPTNALISREGSNLVAIAEDGKVRFIDVLPGRNLGRNVEIMSDGLSAQTPVILNPNAMLRDGDAIKAEPTPAVAGK</sequence>
<dbReference type="Pfam" id="PF25954">
    <property type="entry name" value="Beta-barrel_RND_2"/>
    <property type="match status" value="1"/>
</dbReference>
<name>A0A146G354_TERSA</name>
<dbReference type="PANTHER" id="PTHR30469:SF37">
    <property type="entry name" value="RAGD PROTEIN"/>
    <property type="match status" value="1"/>
</dbReference>
<proteinExistence type="inferred from homology"/>
<comment type="caution">
    <text evidence="5">The sequence shown here is derived from an EMBL/GenBank/DDBJ whole genome shotgun (WGS) entry which is preliminary data.</text>
</comment>
<dbReference type="SUPFAM" id="SSF111369">
    <property type="entry name" value="HlyD-like secretion proteins"/>
    <property type="match status" value="1"/>
</dbReference>
<dbReference type="InterPro" id="IPR006143">
    <property type="entry name" value="RND_pump_MFP"/>
</dbReference>
<reference evidence="6" key="1">
    <citation type="journal article" date="2017" name="Genome Announc.">
        <title>Draft Genome Sequence of Terrimicrobium sacchariphilum NM-5T, a Facultative Anaerobic Soil Bacterium of the Class Spartobacteria.</title>
        <authorList>
            <person name="Qiu Y.L."/>
            <person name="Tourlousse D.M."/>
            <person name="Matsuura N."/>
            <person name="Ohashi A."/>
            <person name="Sekiguchi Y."/>
        </authorList>
    </citation>
    <scope>NUCLEOTIDE SEQUENCE [LARGE SCALE GENOMIC DNA]</scope>
    <source>
        <strain evidence="6">NM-5</strain>
    </source>
</reference>
<dbReference type="Gene3D" id="1.10.287.470">
    <property type="entry name" value="Helix hairpin bin"/>
    <property type="match status" value="1"/>
</dbReference>
<feature type="signal peptide" evidence="2">
    <location>
        <begin position="1"/>
        <end position="19"/>
    </location>
</feature>
<dbReference type="EMBL" id="BDCO01000001">
    <property type="protein sequence ID" value="GAT31497.1"/>
    <property type="molecule type" value="Genomic_DNA"/>
</dbReference>